<dbReference type="Proteomes" id="UP000243297">
    <property type="component" value="Unassembled WGS sequence"/>
</dbReference>
<dbReference type="STRING" id="118967.SAMN02745191_0602"/>
<dbReference type="EMBL" id="FUWY01000001">
    <property type="protein sequence ID" value="SJZ43322.1"/>
    <property type="molecule type" value="Genomic_DNA"/>
</dbReference>
<keyword evidence="6" id="KW-1185">Reference proteome</keyword>
<evidence type="ECO:0000256" key="3">
    <source>
        <dbReference type="ARBA" id="ARBA00022989"/>
    </source>
</evidence>
<evidence type="ECO:0000313" key="6">
    <source>
        <dbReference type="Proteomes" id="UP000243297"/>
    </source>
</evidence>
<dbReference type="PROSITE" id="PS01346">
    <property type="entry name" value="CLAUDIN"/>
    <property type="match status" value="1"/>
</dbReference>
<keyword evidence="4" id="KW-0472">Membrane</keyword>
<name>A0A1T4KLL2_9FIRM</name>
<evidence type="ECO:0000256" key="2">
    <source>
        <dbReference type="ARBA" id="ARBA00022692"/>
    </source>
</evidence>
<proteinExistence type="predicted"/>
<accession>A0A1T4KLL2</accession>
<dbReference type="AlphaFoldDB" id="A0A1T4KLL2"/>
<dbReference type="Pfam" id="PF07505">
    <property type="entry name" value="DUF5131"/>
    <property type="match status" value="1"/>
</dbReference>
<gene>
    <name evidence="5" type="ORF">SAMN02745191_0602</name>
</gene>
<dbReference type="InterPro" id="IPR011101">
    <property type="entry name" value="DUF5131"/>
</dbReference>
<dbReference type="OrthoDB" id="9787478at2"/>
<evidence type="ECO:0000256" key="1">
    <source>
        <dbReference type="ARBA" id="ARBA00004141"/>
    </source>
</evidence>
<evidence type="ECO:0000256" key="4">
    <source>
        <dbReference type="ARBA" id="ARBA00023136"/>
    </source>
</evidence>
<keyword evidence="2" id="KW-0812">Transmembrane</keyword>
<comment type="subcellular location">
    <subcellularLocation>
        <location evidence="1">Membrane</location>
        <topology evidence="1">Multi-pass membrane protein</topology>
    </subcellularLocation>
</comment>
<dbReference type="RefSeq" id="WP_078711030.1">
    <property type="nucleotide sequence ID" value="NZ_FUWY01000001.1"/>
</dbReference>
<dbReference type="GO" id="GO:0016020">
    <property type="term" value="C:membrane"/>
    <property type="evidence" value="ECO:0007669"/>
    <property type="project" value="UniProtKB-SubCell"/>
</dbReference>
<organism evidence="5 6">
    <name type="scientific">Anaerorhabdus furcosa</name>
    <dbReference type="NCBI Taxonomy" id="118967"/>
    <lineage>
        <taxon>Bacteria</taxon>
        <taxon>Bacillati</taxon>
        <taxon>Bacillota</taxon>
        <taxon>Erysipelotrichia</taxon>
        <taxon>Erysipelotrichales</taxon>
        <taxon>Erysipelotrichaceae</taxon>
        <taxon>Anaerorhabdus</taxon>
    </lineage>
</organism>
<evidence type="ECO:0000313" key="5">
    <source>
        <dbReference type="EMBL" id="SJZ43322.1"/>
    </source>
</evidence>
<protein>
    <submittedName>
        <fullName evidence="5">Protein gp37</fullName>
    </submittedName>
</protein>
<sequence>MAMWNLWHGCHKKSEGCLNCYMFRGDFKRGNNPEDIHKTNSFYAPVAKNKKGEYKIKKGSMIWTCFTSDFFIEEADQWREEAWQMIKERSDCQFFFITKRPERIEKNLPADWLDGYDNVWIGVTCETQKRADERLPIFKALPIKKKNIICEPMLEKVDFSKYLDDDIYQLVCGGESGSKARPCHFDWILDLKMQCEKANVNFWFKQTGYRFVKDGKMYLVPRKFQHSQARKANL</sequence>
<dbReference type="InterPro" id="IPR017974">
    <property type="entry name" value="Claudin_CS"/>
</dbReference>
<keyword evidence="3" id="KW-1133">Transmembrane helix</keyword>
<reference evidence="6" key="1">
    <citation type="submission" date="2017-02" db="EMBL/GenBank/DDBJ databases">
        <authorList>
            <person name="Varghese N."/>
            <person name="Submissions S."/>
        </authorList>
    </citation>
    <scope>NUCLEOTIDE SEQUENCE [LARGE SCALE GENOMIC DNA]</scope>
    <source>
        <strain evidence="6">ATCC 25662</strain>
    </source>
</reference>